<dbReference type="PROSITE" id="PS01033">
    <property type="entry name" value="GLOBIN"/>
    <property type="match status" value="1"/>
</dbReference>
<dbReference type="InterPro" id="IPR000971">
    <property type="entry name" value="Globin"/>
</dbReference>
<reference evidence="7 8" key="1">
    <citation type="submission" date="2024-11" db="EMBL/GenBank/DDBJ databases">
        <title>Chromosome-level genome assembly of the freshwater bivalve Anodonta woodiana.</title>
        <authorList>
            <person name="Chen X."/>
        </authorList>
    </citation>
    <scope>NUCLEOTIDE SEQUENCE [LARGE SCALE GENOMIC DNA]</scope>
    <source>
        <strain evidence="7">MN2024</strain>
        <tissue evidence="7">Gills</tissue>
    </source>
</reference>
<sequence>MGCTVSAENTALQKGKEQNNSMKKKISDDSSFNIKELPQFDPRIPLTARQRFNITKSWKGIARNIEHAGILMFLRLFETNNEIQAMFSSMTKGNYDIVDLRTNKKLENHVTQVMFTLDEAISSLDDADVVINLLHTVGHSHRRLPCFDPQIFWKIEEPFLLAVKDTLGDRYTANMEHIYRKTIKFILQTLIDGFNMKNTECDVKSDKIPEWHDPNLTTTEVVLKLSDG</sequence>
<keyword evidence="2" id="KW-0479">Metal-binding</keyword>
<comment type="similarity">
    <text evidence="4">Belongs to the globin family.</text>
</comment>
<keyword evidence="8" id="KW-1185">Reference proteome</keyword>
<keyword evidence="3" id="KW-0408">Iron</keyword>
<protein>
    <recommendedName>
        <fullName evidence="6">Globin domain-containing protein</fullName>
    </recommendedName>
</protein>
<dbReference type="SUPFAM" id="SSF46458">
    <property type="entry name" value="Globin-like"/>
    <property type="match status" value="1"/>
</dbReference>
<dbReference type="PANTHER" id="PTHR46458:SF5">
    <property type="entry name" value="GLOBIN FAMILY PROFILE DOMAIN-CONTAINING PROTEIN"/>
    <property type="match status" value="1"/>
</dbReference>
<evidence type="ECO:0000256" key="1">
    <source>
        <dbReference type="ARBA" id="ARBA00022617"/>
    </source>
</evidence>
<accession>A0ABD3WLK5</accession>
<keyword evidence="4" id="KW-0813">Transport</keyword>
<dbReference type="InterPro" id="IPR012292">
    <property type="entry name" value="Globin/Proto"/>
</dbReference>
<dbReference type="Pfam" id="PF00042">
    <property type="entry name" value="Globin"/>
    <property type="match status" value="1"/>
</dbReference>
<evidence type="ECO:0000313" key="8">
    <source>
        <dbReference type="Proteomes" id="UP001634394"/>
    </source>
</evidence>
<dbReference type="CDD" id="cd14766">
    <property type="entry name" value="CeGLB25-like"/>
    <property type="match status" value="1"/>
</dbReference>
<feature type="region of interest" description="Disordered" evidence="5">
    <location>
        <begin position="1"/>
        <end position="27"/>
    </location>
</feature>
<feature type="compositionally biased region" description="Polar residues" evidence="5">
    <location>
        <begin position="1"/>
        <end position="12"/>
    </location>
</feature>
<dbReference type="PANTHER" id="PTHR46458">
    <property type="entry name" value="BLR2807 PROTEIN"/>
    <property type="match status" value="1"/>
</dbReference>
<dbReference type="Proteomes" id="UP001634394">
    <property type="component" value="Unassembled WGS sequence"/>
</dbReference>
<dbReference type="InterPro" id="IPR050532">
    <property type="entry name" value="Globin-like_OT"/>
</dbReference>
<comment type="caution">
    <text evidence="7">The sequence shown here is derived from an EMBL/GenBank/DDBJ whole genome shotgun (WGS) entry which is preliminary data.</text>
</comment>
<keyword evidence="1 4" id="KW-0349">Heme</keyword>
<evidence type="ECO:0000259" key="6">
    <source>
        <dbReference type="PROSITE" id="PS01033"/>
    </source>
</evidence>
<evidence type="ECO:0000313" key="7">
    <source>
        <dbReference type="EMBL" id="KAL3874844.1"/>
    </source>
</evidence>
<dbReference type="AlphaFoldDB" id="A0ABD3WLK5"/>
<organism evidence="7 8">
    <name type="scientific">Sinanodonta woodiana</name>
    <name type="common">Chinese pond mussel</name>
    <name type="synonym">Anodonta woodiana</name>
    <dbReference type="NCBI Taxonomy" id="1069815"/>
    <lineage>
        <taxon>Eukaryota</taxon>
        <taxon>Metazoa</taxon>
        <taxon>Spiralia</taxon>
        <taxon>Lophotrochozoa</taxon>
        <taxon>Mollusca</taxon>
        <taxon>Bivalvia</taxon>
        <taxon>Autobranchia</taxon>
        <taxon>Heteroconchia</taxon>
        <taxon>Palaeoheterodonta</taxon>
        <taxon>Unionida</taxon>
        <taxon>Unionoidea</taxon>
        <taxon>Unionidae</taxon>
        <taxon>Unioninae</taxon>
        <taxon>Sinanodonta</taxon>
    </lineage>
</organism>
<dbReference type="Gene3D" id="1.10.490.10">
    <property type="entry name" value="Globins"/>
    <property type="match status" value="1"/>
</dbReference>
<name>A0ABD3WLK5_SINWO</name>
<evidence type="ECO:0000256" key="4">
    <source>
        <dbReference type="RuleBase" id="RU000356"/>
    </source>
</evidence>
<evidence type="ECO:0000256" key="3">
    <source>
        <dbReference type="ARBA" id="ARBA00023004"/>
    </source>
</evidence>
<feature type="domain" description="Globin" evidence="6">
    <location>
        <begin position="45"/>
        <end position="195"/>
    </location>
</feature>
<keyword evidence="4" id="KW-0561">Oxygen transport</keyword>
<gene>
    <name evidence="7" type="ORF">ACJMK2_037806</name>
</gene>
<evidence type="ECO:0000256" key="2">
    <source>
        <dbReference type="ARBA" id="ARBA00022723"/>
    </source>
</evidence>
<dbReference type="GO" id="GO:0005344">
    <property type="term" value="F:oxygen carrier activity"/>
    <property type="evidence" value="ECO:0007669"/>
    <property type="project" value="UniProtKB-KW"/>
</dbReference>
<dbReference type="EMBL" id="JBJQND010000006">
    <property type="protein sequence ID" value="KAL3874844.1"/>
    <property type="molecule type" value="Genomic_DNA"/>
</dbReference>
<dbReference type="GO" id="GO:0046872">
    <property type="term" value="F:metal ion binding"/>
    <property type="evidence" value="ECO:0007669"/>
    <property type="project" value="UniProtKB-KW"/>
</dbReference>
<evidence type="ECO:0000256" key="5">
    <source>
        <dbReference type="SAM" id="MobiDB-lite"/>
    </source>
</evidence>
<proteinExistence type="inferred from homology"/>
<dbReference type="InterPro" id="IPR009050">
    <property type="entry name" value="Globin-like_sf"/>
</dbReference>